<dbReference type="HOGENOM" id="CLU_1428865_0_0_1"/>
<name>A0A093VUM0_TALMA</name>
<dbReference type="EMBL" id="JPOX01000001">
    <property type="protein sequence ID" value="KFX53704.1"/>
    <property type="molecule type" value="Genomic_DNA"/>
</dbReference>
<reference evidence="1" key="1">
    <citation type="journal article" date="2014" name="PLoS Genet.">
        <title>Signature Gene Expression Reveals Novel Clues to the Molecular Mechanisms of Dimorphic Transition in Penicillium marneffei.</title>
        <authorList>
            <person name="Yang E."/>
            <person name="Wang G."/>
            <person name="Cai J."/>
            <person name="Woo P.C."/>
            <person name="Lau S.K."/>
            <person name="Yuen K.-Y."/>
            <person name="Chow W.-N."/>
            <person name="Lin X."/>
        </authorList>
    </citation>
    <scope>NUCLEOTIDE SEQUENCE [LARGE SCALE GENOMIC DNA]</scope>
    <source>
        <strain evidence="1">PM1</strain>
    </source>
</reference>
<gene>
    <name evidence="1" type="ORF">GQ26_0014450</name>
</gene>
<sequence>MHGRLAYVERFTILQQSSEGTNPMSVFLRYRSNPLEYVLDGPLGIERMHSCGCLRLQVTENSSSDSASGVGSCVLLNVDSSFAELSEDMIAHGYVRTVPELDEEIGYPKRHVETPKGRKRRKLITPSIEEPVAANELIHTDEPVPSEEPVLSEERIPTEEAIAAWPIEQPVETGAVSELPDRNCFCHSVT</sequence>
<evidence type="ECO:0000313" key="1">
    <source>
        <dbReference type="EMBL" id="KFX53704.1"/>
    </source>
</evidence>
<dbReference type="eggNOG" id="KOG0351">
    <property type="taxonomic scope" value="Eukaryota"/>
</dbReference>
<protein>
    <submittedName>
        <fullName evidence="1">Cell surface glycoprotein 1</fullName>
    </submittedName>
</protein>
<accession>A0A093VUM0</accession>
<proteinExistence type="predicted"/>
<organism evidence="1">
    <name type="scientific">Talaromyces marneffei PM1</name>
    <dbReference type="NCBI Taxonomy" id="1077442"/>
    <lineage>
        <taxon>Eukaryota</taxon>
        <taxon>Fungi</taxon>
        <taxon>Dikarya</taxon>
        <taxon>Ascomycota</taxon>
        <taxon>Pezizomycotina</taxon>
        <taxon>Eurotiomycetes</taxon>
        <taxon>Eurotiomycetidae</taxon>
        <taxon>Eurotiales</taxon>
        <taxon>Trichocomaceae</taxon>
        <taxon>Talaromyces</taxon>
        <taxon>Talaromyces sect. Talaromyces</taxon>
    </lineage>
</organism>
<comment type="caution">
    <text evidence="1">The sequence shown here is derived from an EMBL/GenBank/DDBJ whole genome shotgun (WGS) entry which is preliminary data.</text>
</comment>
<dbReference type="AlphaFoldDB" id="A0A093VUM0"/>